<evidence type="ECO:0000313" key="5">
    <source>
        <dbReference type="EMBL" id="RHM46239.1"/>
    </source>
</evidence>
<dbReference type="RefSeq" id="WP_027200955.1">
    <property type="nucleotide sequence ID" value="NZ_CABJDM010000003.1"/>
</dbReference>
<keyword evidence="9" id="KW-1185">Reference proteome</keyword>
<feature type="signal peptide" evidence="1">
    <location>
        <begin position="1"/>
        <end position="22"/>
    </location>
</feature>
<organism evidence="4 8">
    <name type="scientific">Butyricimonas virosa</name>
    <dbReference type="NCBI Taxonomy" id="544645"/>
    <lineage>
        <taxon>Bacteria</taxon>
        <taxon>Pseudomonadati</taxon>
        <taxon>Bacteroidota</taxon>
        <taxon>Bacteroidia</taxon>
        <taxon>Bacteroidales</taxon>
        <taxon>Odoribacteraceae</taxon>
        <taxon>Butyricimonas</taxon>
    </lineage>
</organism>
<dbReference type="EMBL" id="QSCR01000030">
    <property type="protein sequence ID" value="RGY14431.1"/>
    <property type="molecule type" value="Genomic_DNA"/>
</dbReference>
<dbReference type="EMBL" id="QRPV01000003">
    <property type="protein sequence ID" value="RHM46239.1"/>
    <property type="molecule type" value="Genomic_DNA"/>
</dbReference>
<dbReference type="OrthoDB" id="1100513at2"/>
<evidence type="ECO:0000313" key="4">
    <source>
        <dbReference type="EMBL" id="RGY14431.1"/>
    </source>
</evidence>
<dbReference type="EMBL" id="CP069450">
    <property type="protein sequence ID" value="QRO51667.1"/>
    <property type="molecule type" value="Genomic_DNA"/>
</dbReference>
<evidence type="ECO:0000313" key="2">
    <source>
        <dbReference type="EMBL" id="QRO51667.1"/>
    </source>
</evidence>
<evidence type="ECO:0000313" key="9">
    <source>
        <dbReference type="Proteomes" id="UP000654720"/>
    </source>
</evidence>
<dbReference type="Proteomes" id="UP000283589">
    <property type="component" value="Unassembled WGS sequence"/>
</dbReference>
<evidence type="ECO:0000313" key="6">
    <source>
        <dbReference type="Proteomes" id="UP000283589"/>
    </source>
</evidence>
<dbReference type="GeneID" id="93095405"/>
<evidence type="ECO:0000256" key="1">
    <source>
        <dbReference type="SAM" id="SignalP"/>
    </source>
</evidence>
<dbReference type="InterPro" id="IPR032573">
    <property type="entry name" value="DUF4925"/>
</dbReference>
<evidence type="ECO:0000313" key="7">
    <source>
        <dbReference type="Proteomes" id="UP000286038"/>
    </source>
</evidence>
<dbReference type="Proteomes" id="UP000286038">
    <property type="component" value="Unassembled WGS sequence"/>
</dbReference>
<reference evidence="6 7" key="1">
    <citation type="submission" date="2018-08" db="EMBL/GenBank/DDBJ databases">
        <title>A genome reference for cultivated species of the human gut microbiota.</title>
        <authorList>
            <person name="Zou Y."/>
            <person name="Xue W."/>
            <person name="Luo G."/>
        </authorList>
    </citation>
    <scope>NUCLEOTIDE SEQUENCE [LARGE SCALE GENOMIC DNA]</scope>
    <source>
        <strain evidence="3 6">AF14-49</strain>
        <strain evidence="5 7">AF34-33</strain>
        <strain evidence="4 8">OF02-7</strain>
    </source>
</reference>
<dbReference type="EMBL" id="QRZA01000008">
    <property type="protein sequence ID" value="RGV34304.1"/>
    <property type="molecule type" value="Genomic_DNA"/>
</dbReference>
<accession>A0A413IKE8</accession>
<evidence type="ECO:0000313" key="8">
    <source>
        <dbReference type="Proteomes" id="UP000286063"/>
    </source>
</evidence>
<dbReference type="Proteomes" id="UP000286063">
    <property type="component" value="Unassembled WGS sequence"/>
</dbReference>
<feature type="chain" id="PRO_5044602350" evidence="1">
    <location>
        <begin position="23"/>
        <end position="358"/>
    </location>
</feature>
<dbReference type="PROSITE" id="PS51257">
    <property type="entry name" value="PROKAR_LIPOPROTEIN"/>
    <property type="match status" value="1"/>
</dbReference>
<name>A0A413IKE8_9BACT</name>
<keyword evidence="1" id="KW-0732">Signal</keyword>
<dbReference type="Pfam" id="PF16272">
    <property type="entry name" value="DUF4925"/>
    <property type="match status" value="1"/>
</dbReference>
<dbReference type="Proteomes" id="UP000654720">
    <property type="component" value="Chromosome"/>
</dbReference>
<protein>
    <submittedName>
        <fullName evidence="4">DUF4925 domain-containing protein</fullName>
    </submittedName>
</protein>
<gene>
    <name evidence="3" type="ORF">DWW18_08285</name>
    <name evidence="5" type="ORF">DWZ68_04595</name>
    <name evidence="4" type="ORF">DXA50_14750</name>
    <name evidence="2" type="ORF">I6J59_08780</name>
</gene>
<proteinExistence type="predicted"/>
<reference evidence="2 9" key="2">
    <citation type="submission" date="2021-02" db="EMBL/GenBank/DDBJ databases">
        <title>FDA dAtabase for Regulatory Grade micrObial Sequences (FDA-ARGOS): Supporting development and validation of Infectious Disease Dx tests.</title>
        <authorList>
            <person name="Carlson P."/>
            <person name="Fischbach M."/>
            <person name="Hastie J."/>
            <person name="Bilen M."/>
            <person name="Cheng A."/>
            <person name="Tallon L."/>
            <person name="Sadzewicz L."/>
            <person name="Zhao X."/>
            <person name="Boylan J."/>
            <person name="Ott S."/>
            <person name="Bowen H."/>
            <person name="Vavikolanu K."/>
            <person name="Mehta A."/>
            <person name="Aluvathingal J."/>
            <person name="Nadendla S."/>
            <person name="Yan Y."/>
            <person name="Sichtig H."/>
        </authorList>
    </citation>
    <scope>NUCLEOTIDE SEQUENCE [LARGE SCALE GENOMIC DNA]</scope>
    <source>
        <strain evidence="2 9">FDAARGOS_1229</strain>
    </source>
</reference>
<evidence type="ECO:0000313" key="3">
    <source>
        <dbReference type="EMBL" id="RGV34304.1"/>
    </source>
</evidence>
<sequence>MKNKFLLLIVLGIVFFASCSDSDNKDTPKDFNGIYSTTSTDRVLDLKYSNAVFIGKSVDFNSADGKSATLKLQGVVPGESETVFSSVPLESSSSVYTFSAENKNDSRTVTLEGSIVKGKLTMNVNVKFAQNELMKTWDFSAVKMSWTKPHDYLLTEVDLGFTKMKLTTGLLATMAPTMLSKELKNYLQNVTFREDGNIVAAYNTATATEENPEPEADWQMSPLNLAQYCVKDGVCYVFLSLDMIMRQVDMDQEGRSTDTDPILGAIEQLLTNGIPVQFEKTEGDGKGALYVYLDQVLLKQLGPLLPLVEGLIPGDTAFEATFIGKTISVPVGPILENLPGALEATTEMQVGLQFKGAE</sequence>
<dbReference type="AlphaFoldDB" id="A0A413IKE8"/>